<name>A0A1R1B4Q2_PAELA</name>
<dbReference type="EMBL" id="MRTF01000002">
    <property type="protein sequence ID" value="OME94555.1"/>
    <property type="molecule type" value="Genomic_DNA"/>
</dbReference>
<keyword evidence="1" id="KW-0472">Membrane</keyword>
<evidence type="ECO:0008006" key="4">
    <source>
        <dbReference type="Google" id="ProtNLM"/>
    </source>
</evidence>
<evidence type="ECO:0000313" key="2">
    <source>
        <dbReference type="EMBL" id="OME94555.1"/>
    </source>
</evidence>
<proteinExistence type="predicted"/>
<organism evidence="2 3">
    <name type="scientific">Paenibacillus lautus</name>
    <name type="common">Bacillus lautus</name>
    <dbReference type="NCBI Taxonomy" id="1401"/>
    <lineage>
        <taxon>Bacteria</taxon>
        <taxon>Bacillati</taxon>
        <taxon>Bacillota</taxon>
        <taxon>Bacilli</taxon>
        <taxon>Bacillales</taxon>
        <taxon>Paenibacillaceae</taxon>
        <taxon>Paenibacillus</taxon>
    </lineage>
</organism>
<dbReference type="Proteomes" id="UP000187074">
    <property type="component" value="Unassembled WGS sequence"/>
</dbReference>
<evidence type="ECO:0000313" key="3">
    <source>
        <dbReference type="Proteomes" id="UP000187074"/>
    </source>
</evidence>
<keyword evidence="1" id="KW-0812">Transmembrane</keyword>
<gene>
    <name evidence="2" type="ORF">BK123_05220</name>
</gene>
<sequence>MEAYYSCMRFMNQKVRITTRDGCVHVGRIVKVDCDNVYLETDRRDGTVTTSAFFPFGFGARSSILTLSLFTLLAIALI</sequence>
<dbReference type="OrthoDB" id="2664066at2"/>
<keyword evidence="1" id="KW-1133">Transmembrane helix</keyword>
<evidence type="ECO:0000256" key="1">
    <source>
        <dbReference type="SAM" id="Phobius"/>
    </source>
</evidence>
<reference evidence="2 3" key="1">
    <citation type="submission" date="2016-11" db="EMBL/GenBank/DDBJ databases">
        <title>Paenibacillus species isolates.</title>
        <authorList>
            <person name="Beno S.M."/>
        </authorList>
    </citation>
    <scope>NUCLEOTIDE SEQUENCE [LARGE SCALE GENOMIC DNA]</scope>
    <source>
        <strain evidence="2 3">FSL F4-0100</strain>
    </source>
</reference>
<protein>
    <recommendedName>
        <fullName evidence="4">Cellobiose phosphorylase</fullName>
    </recommendedName>
</protein>
<dbReference type="AlphaFoldDB" id="A0A1R1B4Q2"/>
<comment type="caution">
    <text evidence="2">The sequence shown here is derived from an EMBL/GenBank/DDBJ whole genome shotgun (WGS) entry which is preliminary data.</text>
</comment>
<feature type="transmembrane region" description="Helical" evidence="1">
    <location>
        <begin position="52"/>
        <end position="77"/>
    </location>
</feature>
<accession>A0A1R1B4Q2</accession>
<dbReference type="RefSeq" id="WP_076321378.1">
    <property type="nucleotide sequence ID" value="NZ_JBCMZZ010000011.1"/>
</dbReference>